<dbReference type="PANTHER" id="PTHR15590">
    <property type="entry name" value="CX9C MOTIF-CONTAINING PROTEIN 4"/>
    <property type="match status" value="1"/>
</dbReference>
<dbReference type="Proteomes" id="UP001443914">
    <property type="component" value="Unassembled WGS sequence"/>
</dbReference>
<dbReference type="Pfam" id="PF08991">
    <property type="entry name" value="CMC4"/>
    <property type="match status" value="1"/>
</dbReference>
<organism evidence="6 7">
    <name type="scientific">Saponaria officinalis</name>
    <name type="common">Common soapwort</name>
    <name type="synonym">Lychnis saponaria</name>
    <dbReference type="NCBI Taxonomy" id="3572"/>
    <lineage>
        <taxon>Eukaryota</taxon>
        <taxon>Viridiplantae</taxon>
        <taxon>Streptophyta</taxon>
        <taxon>Embryophyta</taxon>
        <taxon>Tracheophyta</taxon>
        <taxon>Spermatophyta</taxon>
        <taxon>Magnoliopsida</taxon>
        <taxon>eudicotyledons</taxon>
        <taxon>Gunneridae</taxon>
        <taxon>Pentapetalae</taxon>
        <taxon>Caryophyllales</taxon>
        <taxon>Caryophyllaceae</taxon>
        <taxon>Caryophylleae</taxon>
        <taxon>Saponaria</taxon>
    </lineage>
</organism>
<sequence>MPQPSKEPCKKQACDIQSCLSKNSFNSQRCLDVIEKLEKCCDTCKYESTHCASLSGLLNQIKAKKPKT</sequence>
<feature type="disulfide bond" evidence="5">
    <location>
        <begin position="19"/>
        <end position="30"/>
    </location>
</feature>
<protein>
    <recommendedName>
        <fullName evidence="8">Cx9C motif-containing protein 4</fullName>
    </recommendedName>
</protein>
<dbReference type="Gene3D" id="1.10.287.1130">
    <property type="entry name" value="CytochromE C oxidase copper chaperone"/>
    <property type="match status" value="1"/>
</dbReference>
<dbReference type="SUPFAM" id="SSF47072">
    <property type="entry name" value="Cysteine alpha-hairpin motif"/>
    <property type="match status" value="1"/>
</dbReference>
<evidence type="ECO:0000256" key="5">
    <source>
        <dbReference type="PIRSR" id="PIRSR627179-50"/>
    </source>
</evidence>
<dbReference type="GO" id="GO:0005739">
    <property type="term" value="C:mitochondrion"/>
    <property type="evidence" value="ECO:0007669"/>
    <property type="project" value="UniProtKB-SubCell"/>
</dbReference>
<proteinExistence type="inferred from homology"/>
<evidence type="ECO:0000256" key="3">
    <source>
        <dbReference type="ARBA" id="ARBA00023128"/>
    </source>
</evidence>
<name>A0AAW1HKU2_SAPOF</name>
<dbReference type="InterPro" id="IPR009069">
    <property type="entry name" value="Cys_alpha_HP_mot_SF"/>
</dbReference>
<dbReference type="PANTHER" id="PTHR15590:SF0">
    <property type="entry name" value="CX9C MOTIF-CONTAINING PROTEIN 4"/>
    <property type="match status" value="1"/>
</dbReference>
<keyword evidence="4 5" id="KW-1015">Disulfide bond</keyword>
<reference evidence="6" key="1">
    <citation type="submission" date="2024-03" db="EMBL/GenBank/DDBJ databases">
        <title>WGS assembly of Saponaria officinalis var. Norfolk2.</title>
        <authorList>
            <person name="Jenkins J."/>
            <person name="Shu S."/>
            <person name="Grimwood J."/>
            <person name="Barry K."/>
            <person name="Goodstein D."/>
            <person name="Schmutz J."/>
            <person name="Leebens-Mack J."/>
            <person name="Osbourn A."/>
        </authorList>
    </citation>
    <scope>NUCLEOTIDE SEQUENCE [LARGE SCALE GENOMIC DNA]</scope>
    <source>
        <strain evidence="6">JIC</strain>
    </source>
</reference>
<comment type="caution">
    <text evidence="6">The sequence shown here is derived from an EMBL/GenBank/DDBJ whole genome shotgun (WGS) entry which is preliminary data.</text>
</comment>
<dbReference type="EMBL" id="JBDFQZ010000011">
    <property type="protein sequence ID" value="KAK9676399.1"/>
    <property type="molecule type" value="Genomic_DNA"/>
</dbReference>
<dbReference type="InterPro" id="IPR027179">
    <property type="entry name" value="CMC4"/>
</dbReference>
<evidence type="ECO:0000313" key="6">
    <source>
        <dbReference type="EMBL" id="KAK9676399.1"/>
    </source>
</evidence>
<keyword evidence="3" id="KW-0496">Mitochondrion</keyword>
<feature type="disulfide bond" evidence="5">
    <location>
        <begin position="9"/>
        <end position="40"/>
    </location>
</feature>
<keyword evidence="7" id="KW-1185">Reference proteome</keyword>
<evidence type="ECO:0000256" key="1">
    <source>
        <dbReference type="ARBA" id="ARBA00004173"/>
    </source>
</evidence>
<evidence type="ECO:0000256" key="2">
    <source>
        <dbReference type="ARBA" id="ARBA00009858"/>
    </source>
</evidence>
<feature type="disulfide bond" evidence="5">
    <location>
        <begin position="41"/>
        <end position="51"/>
    </location>
</feature>
<dbReference type="AlphaFoldDB" id="A0AAW1HKU2"/>
<comment type="subcellular location">
    <subcellularLocation>
        <location evidence="1">Mitochondrion</location>
    </subcellularLocation>
</comment>
<evidence type="ECO:0008006" key="8">
    <source>
        <dbReference type="Google" id="ProtNLM"/>
    </source>
</evidence>
<gene>
    <name evidence="6" type="ORF">RND81_11G074400</name>
</gene>
<comment type="similarity">
    <text evidence="2">Belongs to the CMC4 family.</text>
</comment>
<evidence type="ECO:0000256" key="4">
    <source>
        <dbReference type="ARBA" id="ARBA00023157"/>
    </source>
</evidence>
<evidence type="ECO:0000313" key="7">
    <source>
        <dbReference type="Proteomes" id="UP001443914"/>
    </source>
</evidence>
<accession>A0AAW1HKU2</accession>